<dbReference type="KEGG" id="abac:LuPra_04598"/>
<keyword evidence="2" id="KW-0812">Transmembrane</keyword>
<keyword evidence="2" id="KW-1133">Transmembrane helix</keyword>
<dbReference type="GO" id="GO:0042910">
    <property type="term" value="F:xenobiotic transmembrane transporter activity"/>
    <property type="evidence" value="ECO:0007669"/>
    <property type="project" value="TreeGrafter"/>
</dbReference>
<dbReference type="PANTHER" id="PTHR32063">
    <property type="match status" value="1"/>
</dbReference>
<accession>A0A143PT70</accession>
<evidence type="ECO:0000313" key="3">
    <source>
        <dbReference type="EMBL" id="AMY11348.1"/>
    </source>
</evidence>
<dbReference type="EMBL" id="CP015136">
    <property type="protein sequence ID" value="AMY11348.1"/>
    <property type="molecule type" value="Genomic_DNA"/>
</dbReference>
<name>A0A143PT70_LUTPR</name>
<dbReference type="RefSeq" id="WP_110172905.1">
    <property type="nucleotide sequence ID" value="NZ_CP015136.1"/>
</dbReference>
<dbReference type="Gene3D" id="1.20.1640.10">
    <property type="entry name" value="Multidrug efflux transporter AcrB transmembrane domain"/>
    <property type="match status" value="2"/>
</dbReference>
<dbReference type="SUPFAM" id="SSF82693">
    <property type="entry name" value="Multidrug efflux transporter AcrB pore domain, PN1, PN2, PC1 and PC2 subdomains"/>
    <property type="match status" value="3"/>
</dbReference>
<feature type="transmembrane region" description="Helical" evidence="2">
    <location>
        <begin position="911"/>
        <end position="934"/>
    </location>
</feature>
<proteinExistence type="predicted"/>
<feature type="transmembrane region" description="Helical" evidence="2">
    <location>
        <begin position="885"/>
        <end position="905"/>
    </location>
</feature>
<evidence type="ECO:0000256" key="2">
    <source>
        <dbReference type="SAM" id="Phobius"/>
    </source>
</evidence>
<feature type="transmembrane region" description="Helical" evidence="2">
    <location>
        <begin position="855"/>
        <end position="878"/>
    </location>
</feature>
<evidence type="ECO:0000256" key="1">
    <source>
        <dbReference type="SAM" id="MobiDB-lite"/>
    </source>
</evidence>
<dbReference type="OrthoDB" id="9757876at2"/>
<dbReference type="PRINTS" id="PR00702">
    <property type="entry name" value="ACRIFLAVINRP"/>
</dbReference>
<feature type="transmembrane region" description="Helical" evidence="2">
    <location>
        <begin position="955"/>
        <end position="976"/>
    </location>
</feature>
<feature type="transmembrane region" description="Helical" evidence="2">
    <location>
        <begin position="387"/>
        <end position="409"/>
    </location>
</feature>
<dbReference type="Gene3D" id="3.30.2090.10">
    <property type="entry name" value="Multidrug efflux transporter AcrB TolC docking domain, DN and DC subdomains"/>
    <property type="match status" value="2"/>
</dbReference>
<feature type="transmembrane region" description="Helical" evidence="2">
    <location>
        <begin position="534"/>
        <end position="558"/>
    </location>
</feature>
<dbReference type="Gene3D" id="3.30.70.1440">
    <property type="entry name" value="Multidrug efflux transporter AcrB pore domain"/>
    <property type="match status" value="1"/>
</dbReference>
<dbReference type="AlphaFoldDB" id="A0A143PT70"/>
<organism evidence="3 4">
    <name type="scientific">Luteitalea pratensis</name>
    <dbReference type="NCBI Taxonomy" id="1855912"/>
    <lineage>
        <taxon>Bacteria</taxon>
        <taxon>Pseudomonadati</taxon>
        <taxon>Acidobacteriota</taxon>
        <taxon>Vicinamibacteria</taxon>
        <taxon>Vicinamibacterales</taxon>
        <taxon>Vicinamibacteraceae</taxon>
        <taxon>Luteitalea</taxon>
    </lineage>
</organism>
<dbReference type="PATRIC" id="fig|1813736.3.peg.4849"/>
<keyword evidence="2" id="KW-0472">Membrane</keyword>
<feature type="transmembrane region" description="Helical" evidence="2">
    <location>
        <begin position="988"/>
        <end position="1011"/>
    </location>
</feature>
<dbReference type="GO" id="GO:0005886">
    <property type="term" value="C:plasma membrane"/>
    <property type="evidence" value="ECO:0007669"/>
    <property type="project" value="TreeGrafter"/>
</dbReference>
<feature type="transmembrane region" description="Helical" evidence="2">
    <location>
        <begin position="458"/>
        <end position="478"/>
    </location>
</feature>
<feature type="transmembrane region" description="Helical" evidence="2">
    <location>
        <begin position="12"/>
        <end position="32"/>
    </location>
</feature>
<dbReference type="SUPFAM" id="SSF82866">
    <property type="entry name" value="Multidrug efflux transporter AcrB transmembrane domain"/>
    <property type="match status" value="2"/>
</dbReference>
<feature type="transmembrane region" description="Helical" evidence="2">
    <location>
        <begin position="430"/>
        <end position="452"/>
    </location>
</feature>
<protein>
    <submittedName>
        <fullName evidence="3">Multidrug transporter MdtC</fullName>
    </submittedName>
</protein>
<dbReference type="InterPro" id="IPR001036">
    <property type="entry name" value="Acrflvin-R"/>
</dbReference>
<dbReference type="Gene3D" id="3.30.70.1430">
    <property type="entry name" value="Multidrug efflux transporter AcrB pore domain"/>
    <property type="match status" value="2"/>
</dbReference>
<feature type="transmembrane region" description="Helical" evidence="2">
    <location>
        <begin position="359"/>
        <end position="381"/>
    </location>
</feature>
<dbReference type="Gene3D" id="3.30.70.1320">
    <property type="entry name" value="Multidrug efflux transporter AcrB pore domain like"/>
    <property type="match status" value="1"/>
</dbReference>
<evidence type="ECO:0000313" key="4">
    <source>
        <dbReference type="Proteomes" id="UP000076079"/>
    </source>
</evidence>
<dbReference type="Pfam" id="PF00873">
    <property type="entry name" value="ACR_tran"/>
    <property type="match status" value="1"/>
</dbReference>
<sequence length="1055" mass="113707">MFISDFAIKRPIVTVVAMLALVVFGTFALYQLEVDEFPEIAPPVVSIALPFPGASPDQVERDLIDPIEEGISSISGLKKMDSQSLDSFGVIIAEFEFGKEPAEAVQEIRDKISEIRNELPLEIEEPILKRFDPNDFPIVTLALTSNNLTGAQLTQIADPGVTNELRGIRDVAEVLVVGAIEREITVEINPTAMQTAGVSVGQVVGALQSQNLAVPVGRLQGGINERTIRLRGRLQAPNEFGQIVVSQAAGGIVRLADVARVYDGAEEPRTGAAYNSSNAVGIEIKKTTNSSTTTVSAGVIEKIREVQKTLPPGVELKLIRDAGSRVEASVESVQSALIEGAVLTVFTVFLFLNSWRSTVITGLALPVSVLASFIAVLMFGFKLETMSLLGLSLAIGILIDDAIVVRENIVRHVEMGKDHYTAAREGTAEIGLAVAATTFSIVVVFVPIGYMGGLAQQWFAPFALTIASSVLVSLFVSFSLDPMLSAYWPDPHIPIEQRSFISRGLDHFNRWFDRQADRYKAVISWALRHRFAMVLLTVGSFVGAIALPAMGFIGGGFMPIMDNSEFSVVVTTPPGSNIAYTKLKTQEVSTIARALPEIAYTYTSIGGQTESVDEGTVYVRLKPRAERTRRQEEVAADLRARLLNLGGVEAWINTNFFGNIKQIQLQLTGPSKSDDLSVLAEKIRDEVRKVPGAVDVGLSTKGRKPEIDVVMDRGLAGSLGVTVGQVAQALRPAFAGIDTGDWIDPQGETRDVYVRLAPEARTRAKDLSQLPISVQGPHGPVLIPLGQVARLENSIGPARIDHLNRDRVIKIEANTEVRSLNEVLADIMPRVAANVSLPAGYQLSTGGESADQAEVFGGIFAALGLAVLLMYFVLVLQFGSFLDPLAIMISLPLSLIGVMLALLVTNTTINLMSMIGVILLMGIVAKNAILLVDFAKWSMEQGMERREALVEAGRVRLRPILMTSFALVAGMMPVAIGHGEGADFRAPLGRAVIGGVITSTLLTLLVIPTLYDIMAGMRDFAFRLFRRPSTSRSHGHVSEPIDLPEPAATRASTGI</sequence>
<keyword evidence="4" id="KW-1185">Reference proteome</keyword>
<dbReference type="Proteomes" id="UP000076079">
    <property type="component" value="Chromosome"/>
</dbReference>
<dbReference type="SUPFAM" id="SSF82714">
    <property type="entry name" value="Multidrug efflux transporter AcrB TolC docking domain, DN and DC subdomains"/>
    <property type="match status" value="2"/>
</dbReference>
<feature type="region of interest" description="Disordered" evidence="1">
    <location>
        <begin position="1030"/>
        <end position="1055"/>
    </location>
</feature>
<gene>
    <name evidence="3" type="primary">mdtC_3</name>
    <name evidence="3" type="ORF">LuPra_04598</name>
</gene>
<dbReference type="PANTHER" id="PTHR32063:SF0">
    <property type="entry name" value="SWARMING MOTILITY PROTEIN SWRC"/>
    <property type="match status" value="1"/>
</dbReference>
<reference evidence="4" key="2">
    <citation type="submission" date="2016-04" db="EMBL/GenBank/DDBJ databases">
        <title>First Complete Genome Sequence of a Subdivision 6 Acidobacterium.</title>
        <authorList>
            <person name="Huang S."/>
            <person name="Vieira S."/>
            <person name="Bunk B."/>
            <person name="Riedel T."/>
            <person name="Sproeer C."/>
            <person name="Overmann J."/>
        </authorList>
    </citation>
    <scope>NUCLEOTIDE SEQUENCE [LARGE SCALE GENOMIC DNA]</scope>
    <source>
        <strain evidence="4">DSM 100886 HEG_-6_39</strain>
    </source>
</reference>
<dbReference type="STRING" id="1855912.LuPra_04598"/>
<feature type="transmembrane region" description="Helical" evidence="2">
    <location>
        <begin position="333"/>
        <end position="352"/>
    </location>
</feature>
<reference evidence="3 4" key="1">
    <citation type="journal article" date="2016" name="Genome Announc.">
        <title>First Complete Genome Sequence of a Subdivision 6 Acidobacterium Strain.</title>
        <authorList>
            <person name="Huang S."/>
            <person name="Vieira S."/>
            <person name="Bunk B."/>
            <person name="Riedel T."/>
            <person name="Sproer C."/>
            <person name="Overmann J."/>
        </authorList>
    </citation>
    <scope>NUCLEOTIDE SEQUENCE [LARGE SCALE GENOMIC DNA]</scope>
    <source>
        <strain evidence="4">DSM 100886 HEG_-6_39</strain>
    </source>
</reference>
<dbReference type="InterPro" id="IPR027463">
    <property type="entry name" value="AcrB_DN_DC_subdom"/>
</dbReference>